<sequence>MKETPVVYKKLSSASMSTSSQTASPPTICYDEFDPPPLISSSAILGAGFFLFVLAMIWPPLVLMVGFVASLVVPYCYRVNDDGPSRRLMMQQFLENDPIAIKRSSAFPDHKVRLVSSFWKNPRGLLLHSIVMIPKDQPVKAVICFCHGYIDNPSYTKAPELAYLCHTGGLAIILVEYEGHGQSDGALGLVKDWDNLVEDAHLFFQETLADRFPGVTAFLMGESMGGAVAYTMIQKYPEPYRGVVLMCPMCKIADDMMPPDFVVNTFRMIAGPTGTATPVGYLPLAPSKGNLQKFSFKLDEKRRECVRHPAVFNRKPRLATAREMLDVTKRITASLSDFDAPFLVQHGLSDRVTDPQLSQALYDEASSDDKTIRLYDGMWHALPGEPDDNIAKVYKDTIEWVTDRLGPKDSKKNQ</sequence>
<keyword evidence="1" id="KW-0472">Membrane</keyword>
<keyword evidence="1" id="KW-1133">Transmembrane helix</keyword>
<evidence type="ECO:0000313" key="4">
    <source>
        <dbReference type="Proteomes" id="UP000693970"/>
    </source>
</evidence>
<dbReference type="OrthoDB" id="2498029at2759"/>
<reference evidence="3" key="1">
    <citation type="journal article" date="2021" name="Sci. Rep.">
        <title>Diploid genomic architecture of Nitzschia inconspicua, an elite biomass production diatom.</title>
        <authorList>
            <person name="Oliver A."/>
            <person name="Podell S."/>
            <person name="Pinowska A."/>
            <person name="Traller J.C."/>
            <person name="Smith S.R."/>
            <person name="McClure R."/>
            <person name="Beliaev A."/>
            <person name="Bohutskyi P."/>
            <person name="Hill E.A."/>
            <person name="Rabines A."/>
            <person name="Zheng H."/>
            <person name="Allen L.Z."/>
            <person name="Kuo A."/>
            <person name="Grigoriev I.V."/>
            <person name="Allen A.E."/>
            <person name="Hazlebeck D."/>
            <person name="Allen E.E."/>
        </authorList>
    </citation>
    <scope>NUCLEOTIDE SEQUENCE</scope>
    <source>
        <strain evidence="3">Hildebrandi</strain>
    </source>
</reference>
<proteinExistence type="predicted"/>
<dbReference type="InterPro" id="IPR051044">
    <property type="entry name" value="MAG_DAG_Lipase"/>
</dbReference>
<feature type="transmembrane region" description="Helical" evidence="1">
    <location>
        <begin position="44"/>
        <end position="77"/>
    </location>
</feature>
<protein>
    <submittedName>
        <fullName evidence="3">Acylglycerol lipase</fullName>
    </submittedName>
</protein>
<feature type="domain" description="Serine aminopeptidase S33" evidence="2">
    <location>
        <begin position="138"/>
        <end position="387"/>
    </location>
</feature>
<dbReference type="EMBL" id="JAGRRH010000013">
    <property type="protein sequence ID" value="KAG7361351.1"/>
    <property type="molecule type" value="Genomic_DNA"/>
</dbReference>
<evidence type="ECO:0000313" key="3">
    <source>
        <dbReference type="EMBL" id="KAG7361351.1"/>
    </source>
</evidence>
<keyword evidence="4" id="KW-1185">Reference proteome</keyword>
<dbReference type="AlphaFoldDB" id="A0A9K3LI38"/>
<dbReference type="PANTHER" id="PTHR11614">
    <property type="entry name" value="PHOSPHOLIPASE-RELATED"/>
    <property type="match status" value="1"/>
</dbReference>
<organism evidence="3 4">
    <name type="scientific">Nitzschia inconspicua</name>
    <dbReference type="NCBI Taxonomy" id="303405"/>
    <lineage>
        <taxon>Eukaryota</taxon>
        <taxon>Sar</taxon>
        <taxon>Stramenopiles</taxon>
        <taxon>Ochrophyta</taxon>
        <taxon>Bacillariophyta</taxon>
        <taxon>Bacillariophyceae</taxon>
        <taxon>Bacillariophycidae</taxon>
        <taxon>Bacillariales</taxon>
        <taxon>Bacillariaceae</taxon>
        <taxon>Nitzschia</taxon>
    </lineage>
</organism>
<comment type="caution">
    <text evidence="3">The sequence shown here is derived from an EMBL/GenBank/DDBJ whole genome shotgun (WGS) entry which is preliminary data.</text>
</comment>
<evidence type="ECO:0000259" key="2">
    <source>
        <dbReference type="Pfam" id="PF12146"/>
    </source>
</evidence>
<dbReference type="Pfam" id="PF12146">
    <property type="entry name" value="Hydrolase_4"/>
    <property type="match status" value="1"/>
</dbReference>
<name>A0A9K3LI38_9STRA</name>
<evidence type="ECO:0000256" key="1">
    <source>
        <dbReference type="SAM" id="Phobius"/>
    </source>
</evidence>
<accession>A0A9K3LI38</accession>
<dbReference type="InterPro" id="IPR022742">
    <property type="entry name" value="Hydrolase_4"/>
</dbReference>
<keyword evidence="1" id="KW-0812">Transmembrane</keyword>
<reference evidence="3" key="2">
    <citation type="submission" date="2021-04" db="EMBL/GenBank/DDBJ databases">
        <authorList>
            <person name="Podell S."/>
        </authorList>
    </citation>
    <scope>NUCLEOTIDE SEQUENCE</scope>
    <source>
        <strain evidence="3">Hildebrandi</strain>
    </source>
</reference>
<dbReference type="Proteomes" id="UP000693970">
    <property type="component" value="Unassembled WGS sequence"/>
</dbReference>
<gene>
    <name evidence="3" type="ORF">IV203_036451</name>
</gene>